<evidence type="ECO:0000313" key="2">
    <source>
        <dbReference type="EMBL" id="XCM82276.1"/>
    </source>
</evidence>
<organism evidence="2">
    <name type="scientific">Kitasatospora camelliae</name>
    <dbReference type="NCBI Taxonomy" id="3156397"/>
    <lineage>
        <taxon>Bacteria</taxon>
        <taxon>Bacillati</taxon>
        <taxon>Actinomycetota</taxon>
        <taxon>Actinomycetes</taxon>
        <taxon>Kitasatosporales</taxon>
        <taxon>Streptomycetaceae</taxon>
        <taxon>Kitasatospora</taxon>
    </lineage>
</organism>
<sequence>MLQLTEARACAADELAETYRLLGGICSALDLDLVESVPAAGPSWVRSDQLALHVEELIAGEAARILAEHGTRPRPHVIASRVLHHYLWSACLLVSGPWYLTGQVPDLRSADLWTDPATGRTALRPGASRAGDERDVRDTVAAHVGPVLAAFQPYVKRGPRALWGMAADDLVSGIWYLGRMLDQEDRAVAAAGAVLPGDTAPFPGAAAFRRLTAPDGRTHWTRTRLGCCLYYAVKPDADACITCPRTPDPTRLTRLEADR</sequence>
<dbReference type="RefSeq" id="WP_354643206.1">
    <property type="nucleotide sequence ID" value="NZ_CP159872.1"/>
</dbReference>
<dbReference type="AlphaFoldDB" id="A0AAU8K0T6"/>
<accession>A0AAU8K0T6</accession>
<dbReference type="EMBL" id="CP159872">
    <property type="protein sequence ID" value="XCM82276.1"/>
    <property type="molecule type" value="Genomic_DNA"/>
</dbReference>
<dbReference type="InterPro" id="IPR024726">
    <property type="entry name" value="FhuF_C"/>
</dbReference>
<dbReference type="Pfam" id="PF11575">
    <property type="entry name" value="FhuF_C"/>
    <property type="match status" value="1"/>
</dbReference>
<reference evidence="2" key="1">
    <citation type="submission" date="2024-06" db="EMBL/GenBank/DDBJ databases">
        <title>The genome sequences of Kitasatospora sp. strain HUAS MG31.</title>
        <authorList>
            <person name="Mo P."/>
        </authorList>
    </citation>
    <scope>NUCLEOTIDE SEQUENCE</scope>
    <source>
        <strain evidence="2">HUAS MG31</strain>
    </source>
</reference>
<dbReference type="GO" id="GO:0051537">
    <property type="term" value="F:2 iron, 2 sulfur cluster binding"/>
    <property type="evidence" value="ECO:0007669"/>
    <property type="project" value="InterPro"/>
</dbReference>
<gene>
    <name evidence="2" type="ORF">ABWK59_26880</name>
</gene>
<protein>
    <submittedName>
        <fullName evidence="2">(2Fe-2S)-binding protein</fullName>
    </submittedName>
</protein>
<evidence type="ECO:0000259" key="1">
    <source>
        <dbReference type="Pfam" id="PF11575"/>
    </source>
</evidence>
<proteinExistence type="predicted"/>
<name>A0AAU8K0T6_9ACTN</name>
<feature type="domain" description="Ferric siderophore reductase C-terminal" evidence="1">
    <location>
        <begin position="224"/>
        <end position="245"/>
    </location>
</feature>
<dbReference type="KEGG" id="kcm:ABWK59_26880"/>